<evidence type="ECO:0000259" key="4">
    <source>
        <dbReference type="Pfam" id="PF21761"/>
    </source>
</evidence>
<comment type="similarity">
    <text evidence="1">Belongs to the HIBADH-related family.</text>
</comment>
<evidence type="ECO:0000313" key="5">
    <source>
        <dbReference type="EMBL" id="MBO4161883.1"/>
    </source>
</evidence>
<dbReference type="SUPFAM" id="SSF51735">
    <property type="entry name" value="NAD(P)-binding Rossmann-fold domains"/>
    <property type="match status" value="1"/>
</dbReference>
<evidence type="ECO:0000259" key="3">
    <source>
        <dbReference type="Pfam" id="PF03446"/>
    </source>
</evidence>
<comment type="caution">
    <text evidence="5">The sequence shown here is derived from an EMBL/GenBank/DDBJ whole genome shotgun (WGS) entry which is preliminary data.</text>
</comment>
<accession>A0ABS3V8E7</accession>
<dbReference type="Pfam" id="PF21761">
    <property type="entry name" value="RedAm-like_C"/>
    <property type="match status" value="1"/>
</dbReference>
<dbReference type="InterPro" id="IPR036291">
    <property type="entry name" value="NAD(P)-bd_dom_sf"/>
</dbReference>
<evidence type="ECO:0000313" key="6">
    <source>
        <dbReference type="Proteomes" id="UP000671399"/>
    </source>
</evidence>
<dbReference type="Gene3D" id="3.40.50.720">
    <property type="entry name" value="NAD(P)-binding Rossmann-like Domain"/>
    <property type="match status" value="1"/>
</dbReference>
<feature type="domain" description="6-phosphogluconate dehydrogenase NADP-binding" evidence="3">
    <location>
        <begin position="9"/>
        <end position="161"/>
    </location>
</feature>
<keyword evidence="6" id="KW-1185">Reference proteome</keyword>
<protein>
    <submittedName>
        <fullName evidence="5">NAD(P)-dependent oxidoreductase</fullName>
    </submittedName>
</protein>
<organism evidence="5 6">
    <name type="scientific">Micromonospora antibiotica</name>
    <dbReference type="NCBI Taxonomy" id="2807623"/>
    <lineage>
        <taxon>Bacteria</taxon>
        <taxon>Bacillati</taxon>
        <taxon>Actinomycetota</taxon>
        <taxon>Actinomycetes</taxon>
        <taxon>Micromonosporales</taxon>
        <taxon>Micromonosporaceae</taxon>
        <taxon>Micromonospora</taxon>
    </lineage>
</organism>
<dbReference type="InterPro" id="IPR006115">
    <property type="entry name" value="6PGDH_NADP-bd"/>
</dbReference>
<gene>
    <name evidence="5" type="ORF">JQN83_13850</name>
</gene>
<dbReference type="InterPro" id="IPR015815">
    <property type="entry name" value="HIBADH-related"/>
</dbReference>
<dbReference type="RefSeq" id="WP_208567541.1">
    <property type="nucleotide sequence ID" value="NZ_JAGFWR010000006.1"/>
</dbReference>
<dbReference type="InterPro" id="IPR051265">
    <property type="entry name" value="HIBADH-related_NP60_sf"/>
</dbReference>
<dbReference type="InterPro" id="IPR048666">
    <property type="entry name" value="RedAm-like_C"/>
</dbReference>
<dbReference type="Proteomes" id="UP000671399">
    <property type="component" value="Unassembled WGS sequence"/>
</dbReference>
<dbReference type="Gene3D" id="1.10.1040.10">
    <property type="entry name" value="N-(1-d-carboxylethyl)-l-norvaline Dehydrogenase, domain 2"/>
    <property type="match status" value="1"/>
</dbReference>
<proteinExistence type="inferred from homology"/>
<reference evidence="5 6" key="1">
    <citation type="submission" date="2021-03" db="EMBL/GenBank/DDBJ databases">
        <authorList>
            <person name="Lee D.-H."/>
        </authorList>
    </citation>
    <scope>NUCLEOTIDE SEQUENCE [LARGE SCALE GENOMIC DNA]</scope>
    <source>
        <strain evidence="5 6">MMS20-R2-23</strain>
    </source>
</reference>
<dbReference type="PANTHER" id="PTHR43580">
    <property type="entry name" value="OXIDOREDUCTASE GLYR1-RELATED"/>
    <property type="match status" value="1"/>
</dbReference>
<keyword evidence="2" id="KW-0560">Oxidoreductase</keyword>
<name>A0ABS3V8E7_9ACTN</name>
<dbReference type="PANTHER" id="PTHR43580:SF2">
    <property type="entry name" value="CYTOKINE-LIKE NUCLEAR FACTOR N-PAC"/>
    <property type="match status" value="1"/>
</dbReference>
<feature type="domain" description="NADPH-dependent reductive aminase-like C-terminal" evidence="4">
    <location>
        <begin position="165"/>
        <end position="292"/>
    </location>
</feature>
<evidence type="ECO:0000256" key="1">
    <source>
        <dbReference type="ARBA" id="ARBA00009080"/>
    </source>
</evidence>
<dbReference type="Pfam" id="PF03446">
    <property type="entry name" value="NAD_binding_2"/>
    <property type="match status" value="1"/>
</dbReference>
<sequence length="298" mass="30937">MSGDNGVRVSVVGLGMMGSALAGAYLRAGHPTTVWNRSASRADPLVEQGARRADTIADAVAASDLLVVCVVDYRALYEIFEPVREALDGKTIVNLTSGVPEDARGAARWAQSLRASYLDGCLLTVPPAVGLPQTLLFYGGPAEVFDTYESTLKVLGGNSVLLGADPGVASLYDLSLLGILWSSLAGALHGFAMLTAEGVPAAALTPFVGSWITHVVLPSITGAARQVDAGRYATDISTVGLNAAGLAKLVEASRGQGIRPDVMVPIRDMLRERAGSGHGDEALASMIEVIRRPRAAAS</sequence>
<dbReference type="EMBL" id="JAGFWR010000006">
    <property type="protein sequence ID" value="MBO4161883.1"/>
    <property type="molecule type" value="Genomic_DNA"/>
</dbReference>
<dbReference type="InterPro" id="IPR013328">
    <property type="entry name" value="6PGD_dom2"/>
</dbReference>
<evidence type="ECO:0000256" key="2">
    <source>
        <dbReference type="ARBA" id="ARBA00023002"/>
    </source>
</evidence>
<dbReference type="PIRSF" id="PIRSF000103">
    <property type="entry name" value="HIBADH"/>
    <property type="match status" value="1"/>
</dbReference>